<protein>
    <submittedName>
        <fullName evidence="2">Uncharacterized protein</fullName>
    </submittedName>
</protein>
<name>A0AAD5XAY2_9FUNG</name>
<accession>A0AAD5XAY2</accession>
<keyword evidence="3" id="KW-1185">Reference proteome</keyword>
<evidence type="ECO:0000256" key="1">
    <source>
        <dbReference type="SAM" id="MobiDB-lite"/>
    </source>
</evidence>
<feature type="compositionally biased region" description="Polar residues" evidence="1">
    <location>
        <begin position="104"/>
        <end position="113"/>
    </location>
</feature>
<comment type="caution">
    <text evidence="2">The sequence shown here is derived from an EMBL/GenBank/DDBJ whole genome shotgun (WGS) entry which is preliminary data.</text>
</comment>
<dbReference type="AlphaFoldDB" id="A0AAD5XAY2"/>
<gene>
    <name evidence="2" type="ORF">HK100_001584</name>
</gene>
<evidence type="ECO:0000313" key="2">
    <source>
        <dbReference type="EMBL" id="KAJ3114683.1"/>
    </source>
</evidence>
<organism evidence="2 3">
    <name type="scientific">Physocladia obscura</name>
    <dbReference type="NCBI Taxonomy" id="109957"/>
    <lineage>
        <taxon>Eukaryota</taxon>
        <taxon>Fungi</taxon>
        <taxon>Fungi incertae sedis</taxon>
        <taxon>Chytridiomycota</taxon>
        <taxon>Chytridiomycota incertae sedis</taxon>
        <taxon>Chytridiomycetes</taxon>
        <taxon>Chytridiales</taxon>
        <taxon>Chytriomycetaceae</taxon>
        <taxon>Physocladia</taxon>
    </lineage>
</organism>
<evidence type="ECO:0000313" key="3">
    <source>
        <dbReference type="Proteomes" id="UP001211907"/>
    </source>
</evidence>
<dbReference type="EMBL" id="JADGJH010001347">
    <property type="protein sequence ID" value="KAJ3114683.1"/>
    <property type="molecule type" value="Genomic_DNA"/>
</dbReference>
<feature type="region of interest" description="Disordered" evidence="1">
    <location>
        <begin position="95"/>
        <end position="115"/>
    </location>
</feature>
<dbReference type="Proteomes" id="UP001211907">
    <property type="component" value="Unassembled WGS sequence"/>
</dbReference>
<sequence>MSIFIRRRFEANESAGSSVSDSFWDKLSWFCNSTCSNTKSILHRKHIKSRFSLDREKDYVGDDDVDGDLVGFLAVDDRMFAFDVDGECKDDAEFGDADDGMDLESNTGISSKSIDGREETSHRHWEIMISVPLLFDGIRWKVVDKFGIVLDATQELSKENEAANDDYSSSNEKVNVKETDKFAIGRDFFSVDLAIVASLNRGIGQKVSGRKALVQYSEAAVKGEADR</sequence>
<proteinExistence type="predicted"/>
<reference evidence="2" key="1">
    <citation type="submission" date="2020-05" db="EMBL/GenBank/DDBJ databases">
        <title>Phylogenomic resolution of chytrid fungi.</title>
        <authorList>
            <person name="Stajich J.E."/>
            <person name="Amses K."/>
            <person name="Simmons R."/>
            <person name="Seto K."/>
            <person name="Myers J."/>
            <person name="Bonds A."/>
            <person name="Quandt C.A."/>
            <person name="Barry K."/>
            <person name="Liu P."/>
            <person name="Grigoriev I."/>
            <person name="Longcore J.E."/>
            <person name="James T.Y."/>
        </authorList>
    </citation>
    <scope>NUCLEOTIDE SEQUENCE</scope>
    <source>
        <strain evidence="2">JEL0513</strain>
    </source>
</reference>